<evidence type="ECO:0000313" key="2">
    <source>
        <dbReference type="EMBL" id="PYF77368.1"/>
    </source>
</evidence>
<feature type="transmembrane region" description="Helical" evidence="1">
    <location>
        <begin position="272"/>
        <end position="294"/>
    </location>
</feature>
<dbReference type="OrthoDB" id="628904at2"/>
<feature type="transmembrane region" description="Helical" evidence="1">
    <location>
        <begin position="331"/>
        <end position="364"/>
    </location>
</feature>
<feature type="transmembrane region" description="Helical" evidence="1">
    <location>
        <begin position="300"/>
        <end position="319"/>
    </location>
</feature>
<keyword evidence="3" id="KW-1185">Reference proteome</keyword>
<feature type="transmembrane region" description="Helical" evidence="1">
    <location>
        <begin position="21"/>
        <end position="41"/>
    </location>
</feature>
<comment type="caution">
    <text evidence="2">The sequence shown here is derived from an EMBL/GenBank/DDBJ whole genome shotgun (WGS) entry which is preliminary data.</text>
</comment>
<keyword evidence="1" id="KW-0472">Membrane</keyword>
<feature type="transmembrane region" description="Helical" evidence="1">
    <location>
        <begin position="53"/>
        <end position="81"/>
    </location>
</feature>
<organism evidence="2 3">
    <name type="scientific">Pedobacter nutrimenti</name>
    <dbReference type="NCBI Taxonomy" id="1241337"/>
    <lineage>
        <taxon>Bacteria</taxon>
        <taxon>Pseudomonadati</taxon>
        <taxon>Bacteroidota</taxon>
        <taxon>Sphingobacteriia</taxon>
        <taxon>Sphingobacteriales</taxon>
        <taxon>Sphingobacteriaceae</taxon>
        <taxon>Pedobacter</taxon>
    </lineage>
</organism>
<evidence type="ECO:0000256" key="1">
    <source>
        <dbReference type="SAM" id="Phobius"/>
    </source>
</evidence>
<accession>A0A318UQL2</accession>
<proteinExistence type="predicted"/>
<feature type="transmembrane region" description="Helical" evidence="1">
    <location>
        <begin position="115"/>
        <end position="137"/>
    </location>
</feature>
<gene>
    <name evidence="2" type="ORF">B0O44_101850</name>
</gene>
<protein>
    <submittedName>
        <fullName evidence="2">Uncharacterized protein</fullName>
    </submittedName>
</protein>
<dbReference type="AlphaFoldDB" id="A0A318UQL2"/>
<dbReference type="RefSeq" id="WP_110827416.1">
    <property type="nucleotide sequence ID" value="NZ_QKLU01000001.1"/>
</dbReference>
<dbReference type="EMBL" id="QKLU01000001">
    <property type="protein sequence ID" value="PYF77368.1"/>
    <property type="molecule type" value="Genomic_DNA"/>
</dbReference>
<name>A0A318UQL2_9SPHI</name>
<feature type="transmembrane region" description="Helical" evidence="1">
    <location>
        <begin position="232"/>
        <end position="251"/>
    </location>
</feature>
<dbReference type="Proteomes" id="UP000248198">
    <property type="component" value="Unassembled WGS sequence"/>
</dbReference>
<sequence>MSSKPLTKTLMKTFAAGFYQANAAMLIFLFGTVVIYCFFINTLGAVPSWAFTIWNLVITLTLVSNPMIMGIFFLLCFFYGLKSLRYVSAQLKLGQYLFLYYSSSSFPLGAQFKTWFLVQFKIFLPLYIYSFFALLIGFNFGHYLIPVLILLYLLILNAVLSLLYVRMVNRLAPVSDKNLFRLLTHTWPKPLFCLYTFQVFNRSKLSYLLTKGISWLCITAMFSLFTDAKDPLVLAAAIMLSMVTAHLILLYNEYRFNETQLYFHYNFPCSKVELFFGFTLNYLLLMLPEVVWFIKTYSFASLALLCFGLALLCLFRSLLCYTGLNIKKYLVFIFLLFNVIFLLILSQFTWILVPFIFLAAYLIYSRNYLNKILLN</sequence>
<keyword evidence="1" id="KW-0812">Transmembrane</keyword>
<keyword evidence="1" id="KW-1133">Transmembrane helix</keyword>
<feature type="transmembrane region" description="Helical" evidence="1">
    <location>
        <begin position="205"/>
        <end position="226"/>
    </location>
</feature>
<feature type="transmembrane region" description="Helical" evidence="1">
    <location>
        <begin position="143"/>
        <end position="165"/>
    </location>
</feature>
<evidence type="ECO:0000313" key="3">
    <source>
        <dbReference type="Proteomes" id="UP000248198"/>
    </source>
</evidence>
<reference evidence="2 3" key="1">
    <citation type="submission" date="2018-06" db="EMBL/GenBank/DDBJ databases">
        <title>Genomic Encyclopedia of Archaeal and Bacterial Type Strains, Phase II (KMG-II): from individual species to whole genera.</title>
        <authorList>
            <person name="Goeker M."/>
        </authorList>
    </citation>
    <scope>NUCLEOTIDE SEQUENCE [LARGE SCALE GENOMIC DNA]</scope>
    <source>
        <strain evidence="2 3">DSM 27372</strain>
    </source>
</reference>